<evidence type="ECO:0000256" key="14">
    <source>
        <dbReference type="RuleBase" id="RU361183"/>
    </source>
</evidence>
<keyword evidence="9 13" id="KW-0482">Metalloprotease</keyword>
<keyword evidence="10 13" id="KW-1015">Disulfide bond</keyword>
<feature type="active site" evidence="13">
    <location>
        <position position="223"/>
    </location>
</feature>
<keyword evidence="2 12" id="KW-0964">Secreted</keyword>
<dbReference type="CDD" id="cd00054">
    <property type="entry name" value="EGF_CA"/>
    <property type="match status" value="1"/>
</dbReference>
<keyword evidence="8 13" id="KW-0862">Zinc</keyword>
<evidence type="ECO:0000256" key="2">
    <source>
        <dbReference type="ARBA" id="ARBA00022525"/>
    </source>
</evidence>
<keyword evidence="4 13" id="KW-0645">Protease</keyword>
<dbReference type="PANTHER" id="PTHR10127:SF780">
    <property type="entry name" value="METALLOENDOPEPTIDASE"/>
    <property type="match status" value="1"/>
</dbReference>
<dbReference type="InterPro" id="IPR035914">
    <property type="entry name" value="Sperma_CUB_dom_sf"/>
</dbReference>
<evidence type="ECO:0000313" key="19">
    <source>
        <dbReference type="WormBase" id="SRAE_0000021610"/>
    </source>
</evidence>
<evidence type="ECO:0000256" key="13">
    <source>
        <dbReference type="PROSITE-ProRule" id="PRU01211"/>
    </source>
</evidence>
<evidence type="ECO:0000259" key="15">
    <source>
        <dbReference type="PROSITE" id="PS51864"/>
    </source>
</evidence>
<evidence type="ECO:0000256" key="10">
    <source>
        <dbReference type="ARBA" id="ARBA00023157"/>
    </source>
</evidence>
<keyword evidence="17" id="KW-1185">Reference proteome</keyword>
<feature type="domain" description="Peptidase M12A" evidence="15">
    <location>
        <begin position="130"/>
        <end position="325"/>
    </location>
</feature>
<evidence type="ECO:0000313" key="17">
    <source>
        <dbReference type="Proteomes" id="UP000035682"/>
    </source>
</evidence>
<organism evidence="16">
    <name type="scientific">Strongyloides ratti</name>
    <name type="common">Parasitic roundworm</name>
    <dbReference type="NCBI Taxonomy" id="34506"/>
    <lineage>
        <taxon>Eukaryota</taxon>
        <taxon>Metazoa</taxon>
        <taxon>Ecdysozoa</taxon>
        <taxon>Nematoda</taxon>
        <taxon>Chromadorea</taxon>
        <taxon>Rhabditida</taxon>
        <taxon>Tylenchina</taxon>
        <taxon>Panagrolaimomorpha</taxon>
        <taxon>Strongyloidoidea</taxon>
        <taxon>Strongyloididae</taxon>
        <taxon>Strongyloides</taxon>
    </lineage>
</organism>
<dbReference type="RefSeq" id="XP_024510902.1">
    <property type="nucleotide sequence ID" value="XM_024646076.1"/>
</dbReference>
<dbReference type="InterPro" id="IPR001506">
    <property type="entry name" value="Peptidase_M12A"/>
</dbReference>
<evidence type="ECO:0000313" key="16">
    <source>
        <dbReference type="EMBL" id="CEG06160.1"/>
    </source>
</evidence>
<dbReference type="InterPro" id="IPR034035">
    <property type="entry name" value="Astacin-like_dom"/>
</dbReference>
<dbReference type="InterPro" id="IPR024079">
    <property type="entry name" value="MetalloPept_cat_dom_sf"/>
</dbReference>
<dbReference type="PANTHER" id="PTHR10127">
    <property type="entry name" value="DISCOIDIN, CUB, EGF, LAMININ , AND ZINC METALLOPROTEASE DOMAIN CONTAINING"/>
    <property type="match status" value="1"/>
</dbReference>
<keyword evidence="6 12" id="KW-0732">Signal</keyword>
<dbReference type="CTD" id="36373454"/>
<evidence type="ECO:0000256" key="5">
    <source>
        <dbReference type="ARBA" id="ARBA00022723"/>
    </source>
</evidence>
<comment type="caution">
    <text evidence="13">Lacks conserved residue(s) required for the propagation of feature annotation.</text>
</comment>
<dbReference type="PROSITE" id="PS00022">
    <property type="entry name" value="EGF_1"/>
    <property type="match status" value="1"/>
</dbReference>
<dbReference type="CDD" id="cd04280">
    <property type="entry name" value="ZnMc_astacin_like"/>
    <property type="match status" value="1"/>
</dbReference>
<dbReference type="InterPro" id="IPR000742">
    <property type="entry name" value="EGF"/>
</dbReference>
<proteinExistence type="predicted"/>
<dbReference type="OMA" id="RITLICI"/>
<evidence type="ECO:0000256" key="3">
    <source>
        <dbReference type="ARBA" id="ARBA00022536"/>
    </source>
</evidence>
<evidence type="ECO:0000256" key="4">
    <source>
        <dbReference type="ARBA" id="ARBA00022670"/>
    </source>
</evidence>
<dbReference type="Proteomes" id="UP000035682">
    <property type="component" value="Unplaced"/>
</dbReference>
<name>A0A090MJV7_STRRB</name>
<dbReference type="Gene3D" id="3.40.390.10">
    <property type="entry name" value="Collagenase (Catalytic Domain)"/>
    <property type="match status" value="1"/>
</dbReference>
<dbReference type="EMBL" id="LN609405">
    <property type="protein sequence ID" value="CEG06160.1"/>
    <property type="molecule type" value="Genomic_DNA"/>
</dbReference>
<dbReference type="GO" id="GO:0004222">
    <property type="term" value="F:metalloendopeptidase activity"/>
    <property type="evidence" value="ECO:0007669"/>
    <property type="project" value="UniProtKB-UniRule"/>
</dbReference>
<dbReference type="GeneID" id="36373454"/>
<dbReference type="SUPFAM" id="SSF55486">
    <property type="entry name" value="Metalloproteases ('zincins'), catalytic domain"/>
    <property type="match status" value="1"/>
</dbReference>
<evidence type="ECO:0000256" key="6">
    <source>
        <dbReference type="ARBA" id="ARBA00022729"/>
    </source>
</evidence>
<evidence type="ECO:0000313" key="18">
    <source>
        <dbReference type="WBParaSite" id="SRAE_0000021610.1"/>
    </source>
</evidence>
<dbReference type="GO" id="GO:0005576">
    <property type="term" value="C:extracellular region"/>
    <property type="evidence" value="ECO:0007669"/>
    <property type="project" value="UniProtKB-SubCell"/>
</dbReference>
<dbReference type="Pfam" id="PF01400">
    <property type="entry name" value="Astacin"/>
    <property type="match status" value="1"/>
</dbReference>
<keyword evidence="11" id="KW-0325">Glycoprotein</keyword>
<feature type="chain" id="PRO_5015023899" description="Zinc metalloproteinase" evidence="12 14">
    <location>
        <begin position="20"/>
        <end position="476"/>
    </location>
</feature>
<dbReference type="GO" id="GO:0006508">
    <property type="term" value="P:proteolysis"/>
    <property type="evidence" value="ECO:0007669"/>
    <property type="project" value="UniProtKB-KW"/>
</dbReference>
<comment type="subcellular location">
    <subcellularLocation>
        <location evidence="1 12">Secreted</location>
    </subcellularLocation>
</comment>
<evidence type="ECO:0000256" key="8">
    <source>
        <dbReference type="ARBA" id="ARBA00022833"/>
    </source>
</evidence>
<dbReference type="PIRSF" id="PIRSF036365">
    <property type="entry name" value="Astacin_nematoda"/>
    <property type="match status" value="1"/>
</dbReference>
<dbReference type="Gene3D" id="2.60.120.290">
    <property type="entry name" value="Spermadhesin, CUB domain"/>
    <property type="match status" value="1"/>
</dbReference>
<dbReference type="InterPro" id="IPR006026">
    <property type="entry name" value="Peptidase_Metallo"/>
</dbReference>
<dbReference type="SMART" id="SM00235">
    <property type="entry name" value="ZnMc"/>
    <property type="match status" value="1"/>
</dbReference>
<dbReference type="AlphaFoldDB" id="A0A090MJV7"/>
<protein>
    <recommendedName>
        <fullName evidence="12">Zinc metalloproteinase</fullName>
    </recommendedName>
</protein>
<dbReference type="PROSITE" id="PS01186">
    <property type="entry name" value="EGF_2"/>
    <property type="match status" value="1"/>
</dbReference>
<reference evidence="16" key="2">
    <citation type="submission" date="2014-09" db="EMBL/GenBank/DDBJ databases">
        <authorList>
            <person name="Aslett A.Martin."/>
        </authorList>
    </citation>
    <scope>NUCLEOTIDE SEQUENCE</scope>
    <source>
        <strain evidence="16">ED321 Heterogonic</strain>
    </source>
</reference>
<dbReference type="GO" id="GO:0018996">
    <property type="term" value="P:molting cycle, collagen and cuticulin-based cuticle"/>
    <property type="evidence" value="ECO:0007669"/>
    <property type="project" value="InterPro"/>
</dbReference>
<dbReference type="WBParaSite" id="SRAE_0000021610.1">
    <property type="protein sequence ID" value="SRAE_0000021610.1"/>
    <property type="gene ID" value="WBGene00255956"/>
</dbReference>
<sequence>MYFFKEFLLIIILSLLIKARRLFDIRNDTRKNLSSYSKKNFDSTIVGLKRLNRLQRRLMGLKNNKKNIDENSEILIEDPMTNPNLFQGDIILTENQVDEIALDIVKQAEEKKIDINDIENKTDILNRKKRSIAINSKYNWIFPIPYYVDTGVNATVVDLALAEMVAETCVRFSKSLSPITGKAGLRYFLGSGCWSYIGKIFDVYSQDISIGNGCGYNGIIQHETSHALGLHHEQTRPNRDAYVSINTENIISGMESNFFKSASDSVNSFGVPYDYGSVMHYGRFDFSKNGNETIVSKVKYLDKTMGQHVHLSFNDIKLINYRYCSSICTNKISCFNGGYQNPNNCLICKCPSGFTGKSCLEMVKNIDTKCGNNLLTATSTKKTLSVTGVADCYYFINTTVNNRIKITINSATLYYLDPCIVGKGLEIKYRNDKTMAGYNFCGSITNKIVTSIGDTMLIHYAGKSFTHSFNLSYNMF</sequence>
<reference evidence="18" key="3">
    <citation type="submission" date="2020-12" db="UniProtKB">
        <authorList>
            <consortium name="WormBaseParasite"/>
        </authorList>
    </citation>
    <scope>IDENTIFICATION</scope>
</reference>
<dbReference type="OrthoDB" id="5913174at2759"/>
<dbReference type="PRINTS" id="PR00480">
    <property type="entry name" value="ASTACIN"/>
</dbReference>
<dbReference type="WormBase" id="SRAE_0000021610">
    <property type="protein sequence ID" value="SRP02010"/>
    <property type="gene ID" value="WBGene00255956"/>
</dbReference>
<evidence type="ECO:0000256" key="7">
    <source>
        <dbReference type="ARBA" id="ARBA00022801"/>
    </source>
</evidence>
<feature type="disulfide bond" evidence="13">
    <location>
        <begin position="169"/>
        <end position="324"/>
    </location>
</feature>
<keyword evidence="5 13" id="KW-0479">Metal-binding</keyword>
<keyword evidence="7 13" id="KW-0378">Hydrolase</keyword>
<keyword evidence="3" id="KW-0245">EGF-like domain</keyword>
<dbReference type="SUPFAM" id="SSF49854">
    <property type="entry name" value="Spermadhesin, CUB domain"/>
    <property type="match status" value="1"/>
</dbReference>
<evidence type="ECO:0000256" key="1">
    <source>
        <dbReference type="ARBA" id="ARBA00004613"/>
    </source>
</evidence>
<evidence type="ECO:0000256" key="9">
    <source>
        <dbReference type="ARBA" id="ARBA00023049"/>
    </source>
</evidence>
<feature type="signal peptide" evidence="12 14">
    <location>
        <begin position="1"/>
        <end position="19"/>
    </location>
</feature>
<dbReference type="PROSITE" id="PS51864">
    <property type="entry name" value="ASTACIN"/>
    <property type="match status" value="1"/>
</dbReference>
<feature type="binding site" evidence="13">
    <location>
        <position position="232"/>
    </location>
    <ligand>
        <name>Zn(2+)</name>
        <dbReference type="ChEBI" id="CHEBI:29105"/>
        <note>catalytic</note>
    </ligand>
</feature>
<feature type="binding site" evidence="13">
    <location>
        <position position="222"/>
    </location>
    <ligand>
        <name>Zn(2+)</name>
        <dbReference type="ChEBI" id="CHEBI:29105"/>
        <note>catalytic</note>
    </ligand>
</feature>
<gene>
    <name evidence="16 18 19" type="ORF">SRAE_0000021610</name>
</gene>
<dbReference type="InterPro" id="IPR017050">
    <property type="entry name" value="Metallopeptidase_nem"/>
</dbReference>
<dbReference type="GO" id="GO:0008270">
    <property type="term" value="F:zinc ion binding"/>
    <property type="evidence" value="ECO:0007669"/>
    <property type="project" value="UniProtKB-UniRule"/>
</dbReference>
<reference evidence="17" key="1">
    <citation type="submission" date="2014-09" db="EMBL/GenBank/DDBJ databases">
        <authorList>
            <person name="Martin A.A."/>
        </authorList>
    </citation>
    <scope>NUCLEOTIDE SEQUENCE</scope>
    <source>
        <strain evidence="17">ED321</strain>
    </source>
</reference>
<evidence type="ECO:0000256" key="11">
    <source>
        <dbReference type="ARBA" id="ARBA00023180"/>
    </source>
</evidence>
<comment type="cofactor">
    <cofactor evidence="13 14">
        <name>Zn(2+)</name>
        <dbReference type="ChEBI" id="CHEBI:29105"/>
    </cofactor>
    <text evidence="13 14">Binds 1 zinc ion per subunit.</text>
</comment>
<feature type="binding site" evidence="13">
    <location>
        <position position="226"/>
    </location>
    <ligand>
        <name>Zn(2+)</name>
        <dbReference type="ChEBI" id="CHEBI:29105"/>
        <note>catalytic</note>
    </ligand>
</feature>
<evidence type="ECO:0000256" key="12">
    <source>
        <dbReference type="PIRNR" id="PIRNR036365"/>
    </source>
</evidence>
<accession>A0A090MJV7</accession>